<feature type="transmembrane region" description="Helical" evidence="8">
    <location>
        <begin position="49"/>
        <end position="68"/>
    </location>
</feature>
<dbReference type="PANTHER" id="PTHR43047:SF72">
    <property type="entry name" value="OSMOSENSING HISTIDINE PROTEIN KINASE SLN1"/>
    <property type="match status" value="1"/>
</dbReference>
<dbReference type="PROSITE" id="PS50109">
    <property type="entry name" value="HIS_KIN"/>
    <property type="match status" value="1"/>
</dbReference>
<accession>A0ABP6M6Y1</accession>
<dbReference type="Proteomes" id="UP001500236">
    <property type="component" value="Unassembled WGS sequence"/>
</dbReference>
<dbReference type="Gene3D" id="3.30.565.10">
    <property type="entry name" value="Histidine kinase-like ATPase, C-terminal domain"/>
    <property type="match status" value="1"/>
</dbReference>
<dbReference type="InterPro" id="IPR035965">
    <property type="entry name" value="PAS-like_dom_sf"/>
</dbReference>
<dbReference type="PANTHER" id="PTHR43047">
    <property type="entry name" value="TWO-COMPONENT HISTIDINE PROTEIN KINASE"/>
    <property type="match status" value="1"/>
</dbReference>
<keyword evidence="5" id="KW-0808">Transferase</keyword>
<feature type="transmembrane region" description="Helical" evidence="8">
    <location>
        <begin position="20"/>
        <end position="43"/>
    </location>
</feature>
<evidence type="ECO:0000256" key="4">
    <source>
        <dbReference type="ARBA" id="ARBA00022553"/>
    </source>
</evidence>
<keyword evidence="6 10" id="KW-0418">Kinase</keyword>
<evidence type="ECO:0000256" key="8">
    <source>
        <dbReference type="SAM" id="Phobius"/>
    </source>
</evidence>
<dbReference type="Pfam" id="PF00512">
    <property type="entry name" value="HisKA"/>
    <property type="match status" value="1"/>
</dbReference>
<proteinExistence type="predicted"/>
<comment type="catalytic activity">
    <reaction evidence="1">
        <text>ATP + protein L-histidine = ADP + protein N-phospho-L-histidine.</text>
        <dbReference type="EC" id="2.7.13.3"/>
    </reaction>
</comment>
<dbReference type="InterPro" id="IPR013656">
    <property type="entry name" value="PAS_4"/>
</dbReference>
<protein>
    <recommendedName>
        <fullName evidence="3">histidine kinase</fullName>
        <ecNumber evidence="3">2.7.13.3</ecNumber>
    </recommendedName>
</protein>
<organism evidence="10 11">
    <name type="scientific">Nesterenkonia aethiopica</name>
    <dbReference type="NCBI Taxonomy" id="269144"/>
    <lineage>
        <taxon>Bacteria</taxon>
        <taxon>Bacillati</taxon>
        <taxon>Actinomycetota</taxon>
        <taxon>Actinomycetes</taxon>
        <taxon>Micrococcales</taxon>
        <taxon>Micrococcaceae</taxon>
        <taxon>Nesterenkonia</taxon>
    </lineage>
</organism>
<evidence type="ECO:0000256" key="3">
    <source>
        <dbReference type="ARBA" id="ARBA00012438"/>
    </source>
</evidence>
<dbReference type="InterPro" id="IPR036097">
    <property type="entry name" value="HisK_dim/P_sf"/>
</dbReference>
<evidence type="ECO:0000256" key="7">
    <source>
        <dbReference type="ARBA" id="ARBA00023012"/>
    </source>
</evidence>
<dbReference type="InterPro" id="IPR036890">
    <property type="entry name" value="HATPase_C_sf"/>
</dbReference>
<gene>
    <name evidence="10" type="ORF">GCM10010529_28380</name>
</gene>
<dbReference type="SUPFAM" id="SSF47384">
    <property type="entry name" value="Homodimeric domain of signal transducing histidine kinase"/>
    <property type="match status" value="1"/>
</dbReference>
<dbReference type="SUPFAM" id="SSF55874">
    <property type="entry name" value="ATPase domain of HSP90 chaperone/DNA topoisomerase II/histidine kinase"/>
    <property type="match status" value="1"/>
</dbReference>
<feature type="domain" description="Histidine kinase" evidence="9">
    <location>
        <begin position="334"/>
        <end position="552"/>
    </location>
</feature>
<dbReference type="InterPro" id="IPR005467">
    <property type="entry name" value="His_kinase_dom"/>
</dbReference>
<feature type="transmembrane region" description="Helical" evidence="8">
    <location>
        <begin position="124"/>
        <end position="144"/>
    </location>
</feature>
<dbReference type="CDD" id="cd00075">
    <property type="entry name" value="HATPase"/>
    <property type="match status" value="1"/>
</dbReference>
<dbReference type="Gene3D" id="3.30.450.20">
    <property type="entry name" value="PAS domain"/>
    <property type="match status" value="1"/>
</dbReference>
<dbReference type="EC" id="2.7.13.3" evidence="3"/>
<dbReference type="CDD" id="cd00082">
    <property type="entry name" value="HisKA"/>
    <property type="match status" value="1"/>
</dbReference>
<dbReference type="InterPro" id="IPR003661">
    <property type="entry name" value="HisK_dim/P_dom"/>
</dbReference>
<dbReference type="Pfam" id="PF08448">
    <property type="entry name" value="PAS_4"/>
    <property type="match status" value="1"/>
</dbReference>
<dbReference type="RefSeq" id="WP_344684162.1">
    <property type="nucleotide sequence ID" value="NZ_BAAAVT010000023.1"/>
</dbReference>
<evidence type="ECO:0000256" key="6">
    <source>
        <dbReference type="ARBA" id="ARBA00022777"/>
    </source>
</evidence>
<dbReference type="EMBL" id="BAAAVT010000023">
    <property type="protein sequence ID" value="GAA3074863.1"/>
    <property type="molecule type" value="Genomic_DNA"/>
</dbReference>
<keyword evidence="8" id="KW-0472">Membrane</keyword>
<evidence type="ECO:0000256" key="5">
    <source>
        <dbReference type="ARBA" id="ARBA00022679"/>
    </source>
</evidence>
<keyword evidence="8" id="KW-0812">Transmembrane</keyword>
<dbReference type="SUPFAM" id="SSF55785">
    <property type="entry name" value="PYP-like sensor domain (PAS domain)"/>
    <property type="match status" value="1"/>
</dbReference>
<dbReference type="Pfam" id="PF02518">
    <property type="entry name" value="HATPase_c"/>
    <property type="match status" value="1"/>
</dbReference>
<evidence type="ECO:0000256" key="1">
    <source>
        <dbReference type="ARBA" id="ARBA00000085"/>
    </source>
</evidence>
<feature type="transmembrane region" description="Helical" evidence="8">
    <location>
        <begin position="80"/>
        <end position="97"/>
    </location>
</feature>
<comment type="caution">
    <text evidence="10">The sequence shown here is derived from an EMBL/GenBank/DDBJ whole genome shotgun (WGS) entry which is preliminary data.</text>
</comment>
<name>A0ABP6M6Y1_9MICC</name>
<evidence type="ECO:0000313" key="11">
    <source>
        <dbReference type="Proteomes" id="UP001500236"/>
    </source>
</evidence>
<keyword evidence="4" id="KW-0597">Phosphoprotein</keyword>
<dbReference type="GO" id="GO:0016301">
    <property type="term" value="F:kinase activity"/>
    <property type="evidence" value="ECO:0007669"/>
    <property type="project" value="UniProtKB-KW"/>
</dbReference>
<evidence type="ECO:0000256" key="2">
    <source>
        <dbReference type="ARBA" id="ARBA00004236"/>
    </source>
</evidence>
<comment type="subcellular location">
    <subcellularLocation>
        <location evidence="2">Cell membrane</location>
    </subcellularLocation>
</comment>
<sequence>MPRIETFVNALLHKTAGSAFIFVQQITFLVVLAVPSVSLAVSAPGPSTWTLVAVGLSLPAAGVVLLLWLRSRGVPRRLEVLLPTTSIVACGICRIATYPDGAMLSTLVLVPSLWLVARFRVRGAVVATVTVIVSVTLPSLVLYVEDVTFTDVARYSGLPVTLVLICAAVLGPLQQLEASRRTAERALVREQELRQDVEKSDRRLAGVLENLNVGVLVMDAEGHDVMMNKAQREIHAIVSPDSNTDRTEAGHLIFHSDGSPVEPEARPAVRANRGEDFDRFVFLAGAPGADQRTISCSSRAVLKPDGSRESAVLIFRDVTEEHSALEIQRKVIASVSHEMRTPLTSMIGFADLADDALEDIPWSSQRGVASEHLAVIRRNGEKLERLVRDLLDEQQAALRVMTLNKEPFDIGLLVSQCLEAARPSAVRHGIQLDVESRGPCVVSADRSRITQVLDNLIENAVKYGREEGRVCVTVRQTAEGAVVEVADDGPGMTQKEASQVLVPFYRAASARRSVVGGAGLGLALVHSIVEAHGGTISVTSAPDEGTTFRVIL</sequence>
<dbReference type="PRINTS" id="PR00344">
    <property type="entry name" value="BCTRLSENSOR"/>
</dbReference>
<dbReference type="Gene3D" id="1.10.287.130">
    <property type="match status" value="1"/>
</dbReference>
<evidence type="ECO:0000313" key="10">
    <source>
        <dbReference type="EMBL" id="GAA3074863.1"/>
    </source>
</evidence>
<reference evidence="11" key="1">
    <citation type="journal article" date="2019" name="Int. J. Syst. Evol. Microbiol.">
        <title>The Global Catalogue of Microorganisms (GCM) 10K type strain sequencing project: providing services to taxonomists for standard genome sequencing and annotation.</title>
        <authorList>
            <consortium name="The Broad Institute Genomics Platform"/>
            <consortium name="The Broad Institute Genome Sequencing Center for Infectious Disease"/>
            <person name="Wu L."/>
            <person name="Ma J."/>
        </authorList>
    </citation>
    <scope>NUCLEOTIDE SEQUENCE [LARGE SCALE GENOMIC DNA]</scope>
    <source>
        <strain evidence="11">JCM 14309</strain>
    </source>
</reference>
<keyword evidence="7" id="KW-0902">Two-component regulatory system</keyword>
<dbReference type="InterPro" id="IPR004358">
    <property type="entry name" value="Sig_transdc_His_kin-like_C"/>
</dbReference>
<feature type="transmembrane region" description="Helical" evidence="8">
    <location>
        <begin position="156"/>
        <end position="173"/>
    </location>
</feature>
<dbReference type="SMART" id="SM00387">
    <property type="entry name" value="HATPase_c"/>
    <property type="match status" value="1"/>
</dbReference>
<dbReference type="SMART" id="SM00388">
    <property type="entry name" value="HisKA"/>
    <property type="match status" value="1"/>
</dbReference>
<keyword evidence="8" id="KW-1133">Transmembrane helix</keyword>
<dbReference type="InterPro" id="IPR003594">
    <property type="entry name" value="HATPase_dom"/>
</dbReference>
<keyword evidence="11" id="KW-1185">Reference proteome</keyword>
<evidence type="ECO:0000259" key="9">
    <source>
        <dbReference type="PROSITE" id="PS50109"/>
    </source>
</evidence>